<dbReference type="AlphaFoldDB" id="A0A841H689"/>
<dbReference type="Proteomes" id="UP000582837">
    <property type="component" value="Unassembled WGS sequence"/>
</dbReference>
<name>A0A841H689_9BACT</name>
<dbReference type="PANTHER" id="PTHR32063">
    <property type="match status" value="1"/>
</dbReference>
<feature type="transmembrane region" description="Helical" evidence="1">
    <location>
        <begin position="998"/>
        <end position="1021"/>
    </location>
</feature>
<feature type="transmembrane region" description="Helical" evidence="1">
    <location>
        <begin position="365"/>
        <end position="385"/>
    </location>
</feature>
<feature type="transmembrane region" description="Helical" evidence="1">
    <location>
        <begin position="339"/>
        <end position="358"/>
    </location>
</feature>
<dbReference type="RefSeq" id="WP_170035258.1">
    <property type="nucleotide sequence ID" value="NZ_JABDTL010000001.1"/>
</dbReference>
<reference evidence="2 3" key="1">
    <citation type="submission" date="2020-08" db="EMBL/GenBank/DDBJ databases">
        <title>Genomic Encyclopedia of Type Strains, Phase IV (KMG-IV): sequencing the most valuable type-strain genomes for metagenomic binning, comparative biology and taxonomic classification.</title>
        <authorList>
            <person name="Goeker M."/>
        </authorList>
    </citation>
    <scope>NUCLEOTIDE SEQUENCE [LARGE SCALE GENOMIC DNA]</scope>
    <source>
        <strain evidence="2 3">DSM 29007</strain>
    </source>
</reference>
<dbReference type="GO" id="GO:0005886">
    <property type="term" value="C:plasma membrane"/>
    <property type="evidence" value="ECO:0007669"/>
    <property type="project" value="TreeGrafter"/>
</dbReference>
<dbReference type="Gene3D" id="3.30.70.1430">
    <property type="entry name" value="Multidrug efflux transporter AcrB pore domain"/>
    <property type="match status" value="2"/>
</dbReference>
<dbReference type="Gene3D" id="3.30.2090.10">
    <property type="entry name" value="Multidrug efflux transporter AcrB TolC docking domain, DN and DC subdomains"/>
    <property type="match status" value="2"/>
</dbReference>
<feature type="transmembrane region" description="Helical" evidence="1">
    <location>
        <begin position="543"/>
        <end position="561"/>
    </location>
</feature>
<dbReference type="SUPFAM" id="SSF82714">
    <property type="entry name" value="Multidrug efflux transporter AcrB TolC docking domain, DN and DC subdomains"/>
    <property type="match status" value="2"/>
</dbReference>
<feature type="transmembrane region" description="Helical" evidence="1">
    <location>
        <begin position="891"/>
        <end position="916"/>
    </location>
</feature>
<keyword evidence="1" id="KW-1133">Transmembrane helix</keyword>
<evidence type="ECO:0000313" key="3">
    <source>
        <dbReference type="Proteomes" id="UP000582837"/>
    </source>
</evidence>
<dbReference type="Pfam" id="PF00873">
    <property type="entry name" value="ACR_tran"/>
    <property type="match status" value="1"/>
</dbReference>
<protein>
    <submittedName>
        <fullName evidence="2">HAE1 family hydrophobic/amphiphilic exporter-1</fullName>
    </submittedName>
</protein>
<organism evidence="2 3">
    <name type="scientific">Longimicrobium terrae</name>
    <dbReference type="NCBI Taxonomy" id="1639882"/>
    <lineage>
        <taxon>Bacteria</taxon>
        <taxon>Pseudomonadati</taxon>
        <taxon>Gemmatimonadota</taxon>
        <taxon>Longimicrobiia</taxon>
        <taxon>Longimicrobiales</taxon>
        <taxon>Longimicrobiaceae</taxon>
        <taxon>Longimicrobium</taxon>
    </lineage>
</organism>
<feature type="transmembrane region" description="Helical" evidence="1">
    <location>
        <begin position="967"/>
        <end position="986"/>
    </location>
</feature>
<dbReference type="PANTHER" id="PTHR32063:SF0">
    <property type="entry name" value="SWARMING MOTILITY PROTEIN SWRC"/>
    <property type="match status" value="1"/>
</dbReference>
<proteinExistence type="predicted"/>
<dbReference type="Gene3D" id="3.30.70.1320">
    <property type="entry name" value="Multidrug efflux transporter AcrB pore domain like"/>
    <property type="match status" value="1"/>
</dbReference>
<feature type="transmembrane region" description="Helical" evidence="1">
    <location>
        <begin position="436"/>
        <end position="456"/>
    </location>
</feature>
<dbReference type="SUPFAM" id="SSF82693">
    <property type="entry name" value="Multidrug efflux transporter AcrB pore domain, PN1, PN2, PC1 and PC2 subdomains"/>
    <property type="match status" value="3"/>
</dbReference>
<keyword evidence="1" id="KW-0812">Transmembrane</keyword>
<dbReference type="InterPro" id="IPR001036">
    <property type="entry name" value="Acrflvin-R"/>
</dbReference>
<dbReference type="Gene3D" id="3.30.70.1440">
    <property type="entry name" value="Multidrug efflux transporter AcrB pore domain"/>
    <property type="match status" value="1"/>
</dbReference>
<feature type="transmembrane region" description="Helical" evidence="1">
    <location>
        <begin position="865"/>
        <end position="884"/>
    </location>
</feature>
<evidence type="ECO:0000313" key="2">
    <source>
        <dbReference type="EMBL" id="MBB6073671.1"/>
    </source>
</evidence>
<keyword evidence="3" id="KW-1185">Reference proteome</keyword>
<dbReference type="InterPro" id="IPR027463">
    <property type="entry name" value="AcrB_DN_DC_subdom"/>
</dbReference>
<sequence length="1055" mass="112185">MSLPRIAIDRPVAVAMFFLGVVFLGLLSFFRLPIDLLPDVAYPRLVVYTTDAGAAPAEVERFITEQVEQAISTVPGVQGVESVTREGASLVTARFAWGTDMDFAALNVRERLDNVRDALPEQAARPVVLRTDPRSEPIMALSVAGGRDLPGLKELTESVFKRRLEQIDGVAQAQVTGGSEREIHVDVDPRALESFGLTVDDVALALRESNASAPGGTIRRGRYRYSLRTLGELRGVAEIAEVPLRRSAAGPGADSTGARVLLRDVARVEDGFRERESLARYNGQESVGLMVFKNADANTVRVASQVEETLVQLRREYPDVSLEIAVSQAGFISDALANVVQEVLLGGVLAFLVLFLFLREARYPVAIALAIPISLIATFALLHATGVSLNILSLGGMALGVGMLMDNSIVVLENIFRHREMGLRARAAAALGAEEVQRAITASTITTIAVFGPIVYIEGVAGELLGALAMAVAFSLLASIMVAVTLLPALAARWEGDTGREAGTGRIGRLLAPVLDGFDRGFARFAALYERTLASAMRHRARTLAFAVGLLAVGVGVGFLLPRGLLPEVDQGGFRLRVELPEGTPLERTADESARLERRVRADPAVQAVFSRVGRQLAVAGMDDRQSGLNTAVLDVRLREGEATADALKRLRPVLASLPPGSVAVEAGQATALGRLLGGGESDLAVRVRGENLDAALAYAGQLQRRLASEPAVVNARLGTELGQPEMRVEIDRERAAAFGVDPRRIAQTVEGYMKGTVATDLVEFDRKVPIVVRLPDEARRSAATLQELRVDGIPLRELVRVYDAAGPSEIRRVDQNRMVTLHADAGPGGVDHAVERVQALVAATPPPRGLRVDIGGENEEMQRGFTGLAFAFLLALVLVYMLLAAEFESLLLPFIVLLAVPLAAVGATVALWVTGAGLNTMSLIGMVILVGIVDNDAVVKVDFIIQARKQGMTRHEAIHAAGHARMRPIVMNSITAMLGLLPLALGVGPGAELQAPLAIAVFGGLLSATALTLVVIPVAYDVLDELSERIAAWMGRGSAADAEPAVPAGLAAGD</sequence>
<dbReference type="EMBL" id="JACHIA010000027">
    <property type="protein sequence ID" value="MBB6073671.1"/>
    <property type="molecule type" value="Genomic_DNA"/>
</dbReference>
<dbReference type="Gene3D" id="1.20.1640.10">
    <property type="entry name" value="Multidrug efflux transporter AcrB transmembrane domain"/>
    <property type="match status" value="2"/>
</dbReference>
<accession>A0A841H689</accession>
<dbReference type="GO" id="GO:0042910">
    <property type="term" value="F:xenobiotic transmembrane transporter activity"/>
    <property type="evidence" value="ECO:0007669"/>
    <property type="project" value="TreeGrafter"/>
</dbReference>
<feature type="transmembrane region" description="Helical" evidence="1">
    <location>
        <begin position="922"/>
        <end position="946"/>
    </location>
</feature>
<feature type="transmembrane region" description="Helical" evidence="1">
    <location>
        <begin position="468"/>
        <end position="490"/>
    </location>
</feature>
<feature type="transmembrane region" description="Helical" evidence="1">
    <location>
        <begin position="391"/>
        <end position="416"/>
    </location>
</feature>
<dbReference type="SUPFAM" id="SSF82866">
    <property type="entry name" value="Multidrug efflux transporter AcrB transmembrane domain"/>
    <property type="match status" value="2"/>
</dbReference>
<comment type="caution">
    <text evidence="2">The sequence shown here is derived from an EMBL/GenBank/DDBJ whole genome shotgun (WGS) entry which is preliminary data.</text>
</comment>
<gene>
    <name evidence="2" type="ORF">HNQ61_005342</name>
</gene>
<keyword evidence="1" id="KW-0472">Membrane</keyword>
<dbReference type="PRINTS" id="PR00702">
    <property type="entry name" value="ACRIFLAVINRP"/>
</dbReference>
<evidence type="ECO:0000256" key="1">
    <source>
        <dbReference type="SAM" id="Phobius"/>
    </source>
</evidence>
<feature type="transmembrane region" description="Helical" evidence="1">
    <location>
        <begin position="12"/>
        <end position="30"/>
    </location>
</feature>